<evidence type="ECO:0000259" key="2">
    <source>
        <dbReference type="Pfam" id="PF13229"/>
    </source>
</evidence>
<dbReference type="AlphaFoldDB" id="A0A974XZS7"/>
<evidence type="ECO:0000313" key="4">
    <source>
        <dbReference type="Proteomes" id="UP000639274"/>
    </source>
</evidence>
<dbReference type="InterPro" id="IPR039448">
    <property type="entry name" value="Beta_helix"/>
</dbReference>
<feature type="domain" description="Right handed beta helix" evidence="2">
    <location>
        <begin position="85"/>
        <end position="252"/>
    </location>
</feature>
<keyword evidence="1" id="KW-0732">Signal</keyword>
<gene>
    <name evidence="3" type="ORF">I8J32_014725</name>
</gene>
<dbReference type="Pfam" id="PF13229">
    <property type="entry name" value="Beta_helix"/>
    <property type="match status" value="1"/>
</dbReference>
<name>A0A974XZS7_9GAMM</name>
<dbReference type="InterPro" id="IPR006626">
    <property type="entry name" value="PbH1"/>
</dbReference>
<sequence>MLTPIRPVLAMLAVFGCLLTIPGAARAAQSYDACQGRFIDSLPVTISSQGVWCLRKDVSTGIAVGAAILIATNNVTIDCNDFKIGGLSAGLNTFAVGIRAQDRLNATVRNCNIRGFHSGVWIEGSQALSAGHVIENSRFSSNTHYGIFLVGDDSVIEHNKVLDTGGSTSDPGGAVGINAVYNVDVLDNLISNLAPVPNGGGNAGSYGIQTMYGAGSVAGNRVRGLSSVGTGSVAGIFVYNTGGQRTSVHDNDLVGFGPGSGVDCFSAMALVHGNTIGGFASPVSTCSDGGNHLGL</sequence>
<organism evidence="3 4">
    <name type="scientific">Agrilutibacter solisilvae</name>
    <dbReference type="NCBI Taxonomy" id="2763317"/>
    <lineage>
        <taxon>Bacteria</taxon>
        <taxon>Pseudomonadati</taxon>
        <taxon>Pseudomonadota</taxon>
        <taxon>Gammaproteobacteria</taxon>
        <taxon>Lysobacterales</taxon>
        <taxon>Lysobacteraceae</taxon>
        <taxon>Agrilutibacter</taxon>
    </lineage>
</organism>
<feature type="chain" id="PRO_5037363037" evidence="1">
    <location>
        <begin position="28"/>
        <end position="295"/>
    </location>
</feature>
<proteinExistence type="predicted"/>
<dbReference type="KEGG" id="lsf:I8J32_014725"/>
<dbReference type="SUPFAM" id="SSF51126">
    <property type="entry name" value="Pectin lyase-like"/>
    <property type="match status" value="1"/>
</dbReference>
<dbReference type="Gene3D" id="2.160.20.10">
    <property type="entry name" value="Single-stranded right-handed beta-helix, Pectin lyase-like"/>
    <property type="match status" value="1"/>
</dbReference>
<dbReference type="EMBL" id="CP071518">
    <property type="protein sequence ID" value="QSX77960.1"/>
    <property type="molecule type" value="Genomic_DNA"/>
</dbReference>
<dbReference type="SMART" id="SM00710">
    <property type="entry name" value="PbH1"/>
    <property type="match status" value="6"/>
</dbReference>
<dbReference type="InterPro" id="IPR012334">
    <property type="entry name" value="Pectin_lyas_fold"/>
</dbReference>
<keyword evidence="4" id="KW-1185">Reference proteome</keyword>
<feature type="signal peptide" evidence="1">
    <location>
        <begin position="1"/>
        <end position="27"/>
    </location>
</feature>
<dbReference type="Proteomes" id="UP000639274">
    <property type="component" value="Chromosome"/>
</dbReference>
<dbReference type="InterPro" id="IPR011050">
    <property type="entry name" value="Pectin_lyase_fold/virulence"/>
</dbReference>
<accession>A0A974XZS7</accession>
<evidence type="ECO:0000313" key="3">
    <source>
        <dbReference type="EMBL" id="QSX77960.1"/>
    </source>
</evidence>
<evidence type="ECO:0000256" key="1">
    <source>
        <dbReference type="SAM" id="SignalP"/>
    </source>
</evidence>
<reference evidence="3 4" key="1">
    <citation type="submission" date="2021-03" db="EMBL/GenBank/DDBJ databases">
        <title>Lysobacter sp. nov. isolated from soil of gangwondo yeongwol, south Korea.</title>
        <authorList>
            <person name="Kim K.R."/>
            <person name="Kim K.H."/>
            <person name="Jeon C.O."/>
        </authorList>
    </citation>
    <scope>NUCLEOTIDE SEQUENCE [LARGE SCALE GENOMIC DNA]</scope>
    <source>
        <strain evidence="3 4">R19</strain>
    </source>
</reference>
<dbReference type="PROSITE" id="PS51257">
    <property type="entry name" value="PROKAR_LIPOPROTEIN"/>
    <property type="match status" value="1"/>
</dbReference>
<dbReference type="RefSeq" id="WP_200615851.1">
    <property type="nucleotide sequence ID" value="NZ_CP071518.1"/>
</dbReference>
<protein>
    <submittedName>
        <fullName evidence="3">Right-handed parallel beta-helix repeat-containing protein</fullName>
    </submittedName>
</protein>